<dbReference type="InterPro" id="IPR006094">
    <property type="entry name" value="Oxid_FAD_bind_N"/>
</dbReference>
<feature type="signal peptide" evidence="3">
    <location>
        <begin position="1"/>
        <end position="20"/>
    </location>
</feature>
<dbReference type="InterPro" id="IPR007173">
    <property type="entry name" value="ALO_C"/>
</dbReference>
<reference evidence="5 6" key="1">
    <citation type="submission" date="2023-05" db="EMBL/GenBank/DDBJ databases">
        <title>A 100% complete, gapless, phased diploid assembly of the Scenedesmus obliquus UTEX 3031 genome.</title>
        <authorList>
            <person name="Biondi T.C."/>
            <person name="Hanschen E.R."/>
            <person name="Kwon T."/>
            <person name="Eng W."/>
            <person name="Kruse C.P.S."/>
            <person name="Koehler S.I."/>
            <person name="Kunde Y."/>
            <person name="Gleasner C.D."/>
            <person name="You Mak K.T."/>
            <person name="Polle J."/>
            <person name="Hovde B.T."/>
            <person name="Starkenburg S.R."/>
        </authorList>
    </citation>
    <scope>NUCLEOTIDE SEQUENCE [LARGE SCALE GENOMIC DNA]</scope>
    <source>
        <strain evidence="5 6">DOE0152z</strain>
    </source>
</reference>
<dbReference type="InterPro" id="IPR036318">
    <property type="entry name" value="FAD-bd_PCMH-like_sf"/>
</dbReference>
<dbReference type="EMBL" id="CP126224">
    <property type="protein sequence ID" value="WIA23841.1"/>
    <property type="molecule type" value="Genomic_DNA"/>
</dbReference>
<dbReference type="Proteomes" id="UP001244341">
    <property type="component" value="Chromosome 17b"/>
</dbReference>
<dbReference type="Pfam" id="PF04030">
    <property type="entry name" value="ALO"/>
    <property type="match status" value="1"/>
</dbReference>
<feature type="domain" description="FAD-binding PCMH-type" evidence="4">
    <location>
        <begin position="51"/>
        <end position="245"/>
    </location>
</feature>
<dbReference type="InterPro" id="IPR016166">
    <property type="entry name" value="FAD-bd_PCMH"/>
</dbReference>
<evidence type="ECO:0000256" key="3">
    <source>
        <dbReference type="SAM" id="SignalP"/>
    </source>
</evidence>
<evidence type="ECO:0000259" key="4">
    <source>
        <dbReference type="PROSITE" id="PS51387"/>
    </source>
</evidence>
<dbReference type="PANTHER" id="PTHR43762">
    <property type="entry name" value="L-GULONOLACTONE OXIDASE"/>
    <property type="match status" value="1"/>
</dbReference>
<organism evidence="5 6">
    <name type="scientific">Tetradesmus obliquus</name>
    <name type="common">Green alga</name>
    <name type="synonym">Acutodesmus obliquus</name>
    <dbReference type="NCBI Taxonomy" id="3088"/>
    <lineage>
        <taxon>Eukaryota</taxon>
        <taxon>Viridiplantae</taxon>
        <taxon>Chlorophyta</taxon>
        <taxon>core chlorophytes</taxon>
        <taxon>Chlorophyceae</taxon>
        <taxon>CS clade</taxon>
        <taxon>Sphaeropleales</taxon>
        <taxon>Scenedesmaceae</taxon>
        <taxon>Tetradesmus</taxon>
    </lineage>
</organism>
<name>A0ABY8UTZ8_TETOB</name>
<comment type="pathway">
    <text evidence="1">Cofactor biosynthesis; L-ascorbate biosynthesis.</text>
</comment>
<evidence type="ECO:0000256" key="2">
    <source>
        <dbReference type="ARBA" id="ARBA00023002"/>
    </source>
</evidence>
<keyword evidence="6" id="KW-1185">Reference proteome</keyword>
<feature type="chain" id="PRO_5047391745" description="FAD-binding PCMH-type domain-containing protein" evidence="3">
    <location>
        <begin position="21"/>
        <end position="609"/>
    </location>
</feature>
<dbReference type="Pfam" id="PF22906">
    <property type="entry name" value="GULLO2-like_3rd"/>
    <property type="match status" value="1"/>
</dbReference>
<dbReference type="PANTHER" id="PTHR43762:SF7">
    <property type="entry name" value="FAD-BINDING PCMH-TYPE DOMAIN-CONTAINING PROTEIN"/>
    <property type="match status" value="1"/>
</dbReference>
<keyword evidence="3" id="KW-0732">Signal</keyword>
<evidence type="ECO:0000313" key="5">
    <source>
        <dbReference type="EMBL" id="WIA23841.1"/>
    </source>
</evidence>
<evidence type="ECO:0000313" key="6">
    <source>
        <dbReference type="Proteomes" id="UP001244341"/>
    </source>
</evidence>
<dbReference type="SUPFAM" id="SSF56176">
    <property type="entry name" value="FAD-binding/transporter-associated domain-like"/>
    <property type="match status" value="1"/>
</dbReference>
<proteinExistence type="predicted"/>
<sequence>MFRICWAALLLAAMMAGAAARDPNPRNPFKDAMTRNIYLTQNYYIGAYHYIQCWGSALVIPSSTAEAANAIAFYYNKTKAGQPVTLRASRPKFHTSSHFVCPNTPLKVGGQIPADMRQPLQVGLLNHKLSKVLAKDSSKYTMRVGAGMRYTELLQEAEKAGMSVQLGTPTAYAGLTLSGVLATTAHGSGDKTTSGIWDTLLEITWVDGTGKVHVSKPSDPEFRGMVGGMGTYGVMTEFLMQMTPPSYTELITVKKSDKEMFKTINELLKITPHILIFWRPDVSSFVAYMLKPAAKGAKIAKNVSMTLLPDVRGQQEAREGFKIMSANMQDDSDAFEFLCPLQTAASLGAFWGSVNGKGVFNVTGPTNNLMASECDEHCNWNDNKVFFGTAQDVEFTAEFSQLESWISDVKKIFNVELMENGKAKYRCMGPGYLWIRFGSGYDGFTATNAGMQRPVFLQSTWLRSRDVLNRPSRYQYVADLIEELTLCKYNARPHWGKNFDRTFTHPRCGIRAKYPKFDQLLQLQQQHDPARMFTPRLFSRMANKQSYTLSPGCALWQGCYCEKDENCAKDFKCVRAESFPEYRVCKPAVRKNEPGSLLPQIFAAMAGKH</sequence>
<accession>A0ABY8UTZ8</accession>
<dbReference type="Pfam" id="PF01565">
    <property type="entry name" value="FAD_binding_4"/>
    <property type="match status" value="1"/>
</dbReference>
<dbReference type="InterPro" id="IPR016169">
    <property type="entry name" value="FAD-bd_PCMH_sub2"/>
</dbReference>
<dbReference type="InterPro" id="IPR055154">
    <property type="entry name" value="GULLO2-like_C"/>
</dbReference>
<dbReference type="Gene3D" id="3.30.465.10">
    <property type="match status" value="1"/>
</dbReference>
<evidence type="ECO:0000256" key="1">
    <source>
        <dbReference type="ARBA" id="ARBA00005147"/>
    </source>
</evidence>
<dbReference type="PROSITE" id="PS51387">
    <property type="entry name" value="FAD_PCMH"/>
    <property type="match status" value="1"/>
</dbReference>
<dbReference type="InterPro" id="IPR010031">
    <property type="entry name" value="FAD_lactone_oxidase-like"/>
</dbReference>
<gene>
    <name evidence="5" type="ORF">OEZ85_013501</name>
</gene>
<keyword evidence="2" id="KW-0560">Oxidoreductase</keyword>
<protein>
    <recommendedName>
        <fullName evidence="4">FAD-binding PCMH-type domain-containing protein</fullName>
    </recommendedName>
</protein>